<dbReference type="Gene3D" id="3.10.100.10">
    <property type="entry name" value="Mannose-Binding Protein A, subunit A"/>
    <property type="match status" value="1"/>
</dbReference>
<dbReference type="PROSITE" id="PS50041">
    <property type="entry name" value="C_TYPE_LECTIN_2"/>
    <property type="match status" value="1"/>
</dbReference>
<keyword evidence="3" id="KW-1185">Reference proteome</keyword>
<feature type="domain" description="C-type lectin" evidence="1">
    <location>
        <begin position="32"/>
        <end position="95"/>
    </location>
</feature>
<name>A0ABQ9FZW0_TEGGR</name>
<dbReference type="Proteomes" id="UP001217089">
    <property type="component" value="Unassembled WGS sequence"/>
</dbReference>
<dbReference type="InterPro" id="IPR051004">
    <property type="entry name" value="DC-SIGN_domain-containing"/>
</dbReference>
<gene>
    <name evidence="2" type="ORF">KUTeg_000865</name>
</gene>
<protein>
    <recommendedName>
        <fullName evidence="1">C-type lectin domain-containing protein</fullName>
    </recommendedName>
</protein>
<evidence type="ECO:0000313" key="3">
    <source>
        <dbReference type="Proteomes" id="UP001217089"/>
    </source>
</evidence>
<dbReference type="EMBL" id="JARBDR010000020">
    <property type="protein sequence ID" value="KAJ8321582.1"/>
    <property type="molecule type" value="Genomic_DNA"/>
</dbReference>
<dbReference type="PANTHER" id="PTHR22802:SF456">
    <property type="entry name" value="FI01427P"/>
    <property type="match status" value="1"/>
</dbReference>
<sequence length="95" mass="10820">MNTRADELKCYLVKGAAQCPTNLPKDSDLIVNGSKCYEFILHHRYSWTYASEDCTKKGGNLVTIANMEEQNFIMNSLKHLRFFGTGVWIGLNDRS</sequence>
<dbReference type="InterPro" id="IPR016187">
    <property type="entry name" value="CTDL_fold"/>
</dbReference>
<dbReference type="InterPro" id="IPR001304">
    <property type="entry name" value="C-type_lectin-like"/>
</dbReference>
<comment type="caution">
    <text evidence="2">The sequence shown here is derived from an EMBL/GenBank/DDBJ whole genome shotgun (WGS) entry which is preliminary data.</text>
</comment>
<dbReference type="SUPFAM" id="SSF56436">
    <property type="entry name" value="C-type lectin-like"/>
    <property type="match status" value="1"/>
</dbReference>
<organism evidence="2 3">
    <name type="scientific">Tegillarca granosa</name>
    <name type="common">Malaysian cockle</name>
    <name type="synonym">Anadara granosa</name>
    <dbReference type="NCBI Taxonomy" id="220873"/>
    <lineage>
        <taxon>Eukaryota</taxon>
        <taxon>Metazoa</taxon>
        <taxon>Spiralia</taxon>
        <taxon>Lophotrochozoa</taxon>
        <taxon>Mollusca</taxon>
        <taxon>Bivalvia</taxon>
        <taxon>Autobranchia</taxon>
        <taxon>Pteriomorphia</taxon>
        <taxon>Arcoida</taxon>
        <taxon>Arcoidea</taxon>
        <taxon>Arcidae</taxon>
        <taxon>Tegillarca</taxon>
    </lineage>
</organism>
<dbReference type="CDD" id="cd00037">
    <property type="entry name" value="CLECT"/>
    <property type="match status" value="1"/>
</dbReference>
<dbReference type="InterPro" id="IPR016186">
    <property type="entry name" value="C-type_lectin-like/link_sf"/>
</dbReference>
<evidence type="ECO:0000259" key="1">
    <source>
        <dbReference type="PROSITE" id="PS50041"/>
    </source>
</evidence>
<evidence type="ECO:0000313" key="2">
    <source>
        <dbReference type="EMBL" id="KAJ8321582.1"/>
    </source>
</evidence>
<dbReference type="PANTHER" id="PTHR22802">
    <property type="entry name" value="C-TYPE LECTIN SUPERFAMILY MEMBER"/>
    <property type="match status" value="1"/>
</dbReference>
<dbReference type="Pfam" id="PF00059">
    <property type="entry name" value="Lectin_C"/>
    <property type="match status" value="1"/>
</dbReference>
<proteinExistence type="predicted"/>
<reference evidence="2 3" key="1">
    <citation type="submission" date="2022-12" db="EMBL/GenBank/DDBJ databases">
        <title>Chromosome-level genome of Tegillarca granosa.</title>
        <authorList>
            <person name="Kim J."/>
        </authorList>
    </citation>
    <scope>NUCLEOTIDE SEQUENCE [LARGE SCALE GENOMIC DNA]</scope>
    <source>
        <strain evidence="2">Teg-2019</strain>
        <tissue evidence="2">Adductor muscle</tissue>
    </source>
</reference>
<accession>A0ABQ9FZW0</accession>